<evidence type="ECO:0000313" key="1">
    <source>
        <dbReference type="EMBL" id="PNX84179.1"/>
    </source>
</evidence>
<organism evidence="1 2">
    <name type="scientific">Trifolium pratense</name>
    <name type="common">Red clover</name>
    <dbReference type="NCBI Taxonomy" id="57577"/>
    <lineage>
        <taxon>Eukaryota</taxon>
        <taxon>Viridiplantae</taxon>
        <taxon>Streptophyta</taxon>
        <taxon>Embryophyta</taxon>
        <taxon>Tracheophyta</taxon>
        <taxon>Spermatophyta</taxon>
        <taxon>Magnoliopsida</taxon>
        <taxon>eudicotyledons</taxon>
        <taxon>Gunneridae</taxon>
        <taxon>Pentapetalae</taxon>
        <taxon>rosids</taxon>
        <taxon>fabids</taxon>
        <taxon>Fabales</taxon>
        <taxon>Fabaceae</taxon>
        <taxon>Papilionoideae</taxon>
        <taxon>50 kb inversion clade</taxon>
        <taxon>NPAAA clade</taxon>
        <taxon>Hologalegina</taxon>
        <taxon>IRL clade</taxon>
        <taxon>Trifolieae</taxon>
        <taxon>Trifolium</taxon>
    </lineage>
</organism>
<dbReference type="EMBL" id="ASHM01045773">
    <property type="protein sequence ID" value="PNX84179.1"/>
    <property type="molecule type" value="Genomic_DNA"/>
</dbReference>
<reference evidence="1 2" key="1">
    <citation type="journal article" date="2014" name="Am. J. Bot.">
        <title>Genome assembly and annotation for red clover (Trifolium pratense; Fabaceae).</title>
        <authorList>
            <person name="Istvanek J."/>
            <person name="Jaros M."/>
            <person name="Krenek A."/>
            <person name="Repkova J."/>
        </authorList>
    </citation>
    <scope>NUCLEOTIDE SEQUENCE [LARGE SCALE GENOMIC DNA]</scope>
    <source>
        <strain evidence="2">cv. Tatra</strain>
        <tissue evidence="1">Young leaves</tissue>
    </source>
</reference>
<evidence type="ECO:0000313" key="2">
    <source>
        <dbReference type="Proteomes" id="UP000236291"/>
    </source>
</evidence>
<dbReference type="Proteomes" id="UP000236291">
    <property type="component" value="Unassembled WGS sequence"/>
</dbReference>
<accession>A0A2K3M066</accession>
<protein>
    <submittedName>
        <fullName evidence="1">Uncharacterized protein</fullName>
    </submittedName>
</protein>
<name>A0A2K3M066_TRIPR</name>
<gene>
    <name evidence="1" type="ORF">L195_g040234</name>
</gene>
<reference evidence="1 2" key="2">
    <citation type="journal article" date="2017" name="Front. Plant Sci.">
        <title>Gene Classification and Mining of Molecular Markers Useful in Red Clover (Trifolium pratense) Breeding.</title>
        <authorList>
            <person name="Istvanek J."/>
            <person name="Dluhosova J."/>
            <person name="Dluhos P."/>
            <person name="Patkova L."/>
            <person name="Nedelnik J."/>
            <person name="Repkova J."/>
        </authorList>
    </citation>
    <scope>NUCLEOTIDE SEQUENCE [LARGE SCALE GENOMIC DNA]</scope>
    <source>
        <strain evidence="2">cv. Tatra</strain>
        <tissue evidence="1">Young leaves</tissue>
    </source>
</reference>
<proteinExistence type="predicted"/>
<dbReference type="AlphaFoldDB" id="A0A2K3M066"/>
<sequence>MVRRGPPLCHRFNPLGLLYSYPPSNDIAILVGVAWLPVECRRPSLVVGARCYVVG</sequence>
<comment type="caution">
    <text evidence="1">The sequence shown here is derived from an EMBL/GenBank/DDBJ whole genome shotgun (WGS) entry which is preliminary data.</text>
</comment>
<feature type="non-terminal residue" evidence="1">
    <location>
        <position position="55"/>
    </location>
</feature>